<keyword evidence="1" id="KW-0802">TPR repeat</keyword>
<feature type="repeat" description="TPR" evidence="1">
    <location>
        <begin position="111"/>
        <end position="144"/>
    </location>
</feature>
<feature type="compositionally biased region" description="Polar residues" evidence="2">
    <location>
        <begin position="1"/>
        <end position="13"/>
    </location>
</feature>
<dbReference type="EMBL" id="ML769765">
    <property type="protein sequence ID" value="KAE9388036.1"/>
    <property type="molecule type" value="Genomic_DNA"/>
</dbReference>
<name>A0A6A4GRH3_9AGAR</name>
<dbReference type="InterPro" id="IPR036864">
    <property type="entry name" value="Zn2-C6_fun-type_DNA-bd_sf"/>
</dbReference>
<protein>
    <recommendedName>
        <fullName evidence="3">Zn(2)-C6 fungal-type domain-containing protein</fullName>
    </recommendedName>
</protein>
<gene>
    <name evidence="4" type="ORF">BT96DRAFT_449521</name>
</gene>
<keyword evidence="5" id="KW-1185">Reference proteome</keyword>
<dbReference type="AlphaFoldDB" id="A0A6A4GRH3"/>
<accession>A0A6A4GRH3</accession>
<evidence type="ECO:0000313" key="5">
    <source>
        <dbReference type="Proteomes" id="UP000799118"/>
    </source>
</evidence>
<sequence>MISMTSSGGQSAPESRFSRPLKRGGACLTCRRLKIRCDGARPCGSCQRKPKDDPSRTRAIEDKISRLEARIREYGCPDSPSVAHTPLHSPYTLLKKDIDNHSLASINRKKGAIAREAGNVKFKAGNFAGAIEDYEKAIKSDPADTLAHNNRAAAYTELFAFIASENKRRRARDTQSRPLKVMTDAPQPPTRMTISTPSNFIFPGSPTLSSDSPYFTPSNSLSEHYLSSSSSCTTPPPLIRAPSSPTLSKNNFNLLSDIERRPKKGNENSVDPKSMLDPPRQHGHSASAPTVLPIPHESIQIPDPPCLTSSLLATISRDNGNPEDVMSDFDLMPNNENHEDSVRIWDAPTGILEHVDSQSSKSYVQFMQNCS</sequence>
<feature type="region of interest" description="Disordered" evidence="2">
    <location>
        <begin position="167"/>
        <end position="199"/>
    </location>
</feature>
<dbReference type="Pfam" id="PF00172">
    <property type="entry name" value="Zn_clus"/>
    <property type="match status" value="1"/>
</dbReference>
<feature type="compositionally biased region" description="Polar residues" evidence="2">
    <location>
        <begin position="190"/>
        <end position="199"/>
    </location>
</feature>
<organism evidence="4 5">
    <name type="scientific">Gymnopus androsaceus JB14</name>
    <dbReference type="NCBI Taxonomy" id="1447944"/>
    <lineage>
        <taxon>Eukaryota</taxon>
        <taxon>Fungi</taxon>
        <taxon>Dikarya</taxon>
        <taxon>Basidiomycota</taxon>
        <taxon>Agaricomycotina</taxon>
        <taxon>Agaricomycetes</taxon>
        <taxon>Agaricomycetidae</taxon>
        <taxon>Agaricales</taxon>
        <taxon>Marasmiineae</taxon>
        <taxon>Omphalotaceae</taxon>
        <taxon>Gymnopus</taxon>
    </lineage>
</organism>
<dbReference type="InterPro" id="IPR019734">
    <property type="entry name" value="TPR_rpt"/>
</dbReference>
<dbReference type="OrthoDB" id="39175at2759"/>
<evidence type="ECO:0000313" key="4">
    <source>
        <dbReference type="EMBL" id="KAE9388036.1"/>
    </source>
</evidence>
<dbReference type="PROSITE" id="PS50005">
    <property type="entry name" value="TPR"/>
    <property type="match status" value="1"/>
</dbReference>
<evidence type="ECO:0000259" key="3">
    <source>
        <dbReference type="PROSITE" id="PS50048"/>
    </source>
</evidence>
<dbReference type="InterPro" id="IPR001138">
    <property type="entry name" value="Zn2Cys6_DnaBD"/>
</dbReference>
<dbReference type="SUPFAM" id="SSF57701">
    <property type="entry name" value="Zn2/Cys6 DNA-binding domain"/>
    <property type="match status" value="1"/>
</dbReference>
<dbReference type="Proteomes" id="UP000799118">
    <property type="component" value="Unassembled WGS sequence"/>
</dbReference>
<feature type="domain" description="Zn(2)-C6 fungal-type" evidence="3">
    <location>
        <begin position="26"/>
        <end position="48"/>
    </location>
</feature>
<feature type="compositionally biased region" description="Polar residues" evidence="2">
    <location>
        <begin position="243"/>
        <end position="254"/>
    </location>
</feature>
<dbReference type="GO" id="GO:0000981">
    <property type="term" value="F:DNA-binding transcription factor activity, RNA polymerase II-specific"/>
    <property type="evidence" value="ECO:0007669"/>
    <property type="project" value="InterPro"/>
</dbReference>
<dbReference type="Gene3D" id="4.10.240.10">
    <property type="entry name" value="Zn(2)-C6 fungal-type DNA-binding domain"/>
    <property type="match status" value="1"/>
</dbReference>
<dbReference type="PROSITE" id="PS50048">
    <property type="entry name" value="ZN2_CY6_FUNGAL_2"/>
    <property type="match status" value="1"/>
</dbReference>
<dbReference type="InterPro" id="IPR011990">
    <property type="entry name" value="TPR-like_helical_dom_sf"/>
</dbReference>
<dbReference type="SUPFAM" id="SSF48452">
    <property type="entry name" value="TPR-like"/>
    <property type="match status" value="1"/>
</dbReference>
<evidence type="ECO:0000256" key="2">
    <source>
        <dbReference type="SAM" id="MobiDB-lite"/>
    </source>
</evidence>
<dbReference type="CDD" id="cd00067">
    <property type="entry name" value="GAL4"/>
    <property type="match status" value="1"/>
</dbReference>
<dbReference type="GO" id="GO:0008270">
    <property type="term" value="F:zinc ion binding"/>
    <property type="evidence" value="ECO:0007669"/>
    <property type="project" value="InterPro"/>
</dbReference>
<dbReference type="Pfam" id="PF13414">
    <property type="entry name" value="TPR_11"/>
    <property type="match status" value="1"/>
</dbReference>
<feature type="region of interest" description="Disordered" evidence="2">
    <location>
        <begin position="1"/>
        <end position="20"/>
    </location>
</feature>
<dbReference type="Gene3D" id="1.25.40.10">
    <property type="entry name" value="Tetratricopeptide repeat domain"/>
    <property type="match status" value="1"/>
</dbReference>
<proteinExistence type="predicted"/>
<evidence type="ECO:0000256" key="1">
    <source>
        <dbReference type="PROSITE-ProRule" id="PRU00339"/>
    </source>
</evidence>
<reference evidence="4" key="1">
    <citation type="journal article" date="2019" name="Environ. Microbiol.">
        <title>Fungal ecological strategies reflected in gene transcription - a case study of two litter decomposers.</title>
        <authorList>
            <person name="Barbi F."/>
            <person name="Kohler A."/>
            <person name="Barry K."/>
            <person name="Baskaran P."/>
            <person name="Daum C."/>
            <person name="Fauchery L."/>
            <person name="Ihrmark K."/>
            <person name="Kuo A."/>
            <person name="LaButti K."/>
            <person name="Lipzen A."/>
            <person name="Morin E."/>
            <person name="Grigoriev I.V."/>
            <person name="Henrissat B."/>
            <person name="Lindahl B."/>
            <person name="Martin F."/>
        </authorList>
    </citation>
    <scope>NUCLEOTIDE SEQUENCE</scope>
    <source>
        <strain evidence="4">JB14</strain>
    </source>
</reference>
<feature type="region of interest" description="Disordered" evidence="2">
    <location>
        <begin position="225"/>
        <end position="288"/>
    </location>
</feature>
<feature type="compositionally biased region" description="Basic and acidic residues" evidence="2">
    <location>
        <begin position="257"/>
        <end position="266"/>
    </location>
</feature>